<evidence type="ECO:0000313" key="1">
    <source>
        <dbReference type="EMBL" id="MPC27141.1"/>
    </source>
</evidence>
<accession>A0A5B7DZJ2</accession>
<reference evidence="1 2" key="1">
    <citation type="submission" date="2019-05" db="EMBL/GenBank/DDBJ databases">
        <title>Another draft genome of Portunus trituberculatus and its Hox gene families provides insights of decapod evolution.</title>
        <authorList>
            <person name="Jeong J.-H."/>
            <person name="Song I."/>
            <person name="Kim S."/>
            <person name="Choi T."/>
            <person name="Kim D."/>
            <person name="Ryu S."/>
            <person name="Kim W."/>
        </authorList>
    </citation>
    <scope>NUCLEOTIDE SEQUENCE [LARGE SCALE GENOMIC DNA]</scope>
    <source>
        <tissue evidence="1">Muscle</tissue>
    </source>
</reference>
<gene>
    <name evidence="1" type="ORF">E2C01_020302</name>
</gene>
<name>A0A5B7DZJ2_PORTR</name>
<dbReference type="EMBL" id="VSRR010001698">
    <property type="protein sequence ID" value="MPC27141.1"/>
    <property type="molecule type" value="Genomic_DNA"/>
</dbReference>
<dbReference type="Proteomes" id="UP000324222">
    <property type="component" value="Unassembled WGS sequence"/>
</dbReference>
<organism evidence="1 2">
    <name type="scientific">Portunus trituberculatus</name>
    <name type="common">Swimming crab</name>
    <name type="synonym">Neptunus trituberculatus</name>
    <dbReference type="NCBI Taxonomy" id="210409"/>
    <lineage>
        <taxon>Eukaryota</taxon>
        <taxon>Metazoa</taxon>
        <taxon>Ecdysozoa</taxon>
        <taxon>Arthropoda</taxon>
        <taxon>Crustacea</taxon>
        <taxon>Multicrustacea</taxon>
        <taxon>Malacostraca</taxon>
        <taxon>Eumalacostraca</taxon>
        <taxon>Eucarida</taxon>
        <taxon>Decapoda</taxon>
        <taxon>Pleocyemata</taxon>
        <taxon>Brachyura</taxon>
        <taxon>Eubrachyura</taxon>
        <taxon>Portunoidea</taxon>
        <taxon>Portunidae</taxon>
        <taxon>Portuninae</taxon>
        <taxon>Portunus</taxon>
    </lineage>
</organism>
<keyword evidence="2" id="KW-1185">Reference proteome</keyword>
<comment type="caution">
    <text evidence="1">The sequence shown here is derived from an EMBL/GenBank/DDBJ whole genome shotgun (WGS) entry which is preliminary data.</text>
</comment>
<sequence>MSPFIQFILKVMHIMCCNNFIIQCIPLFCHSVWKTVFSSILHTLPHPNFLYMISCPSIILCQQH</sequence>
<protein>
    <submittedName>
        <fullName evidence="1">Uncharacterized protein</fullName>
    </submittedName>
</protein>
<dbReference type="AlphaFoldDB" id="A0A5B7DZJ2"/>
<proteinExistence type="predicted"/>
<evidence type="ECO:0000313" key="2">
    <source>
        <dbReference type="Proteomes" id="UP000324222"/>
    </source>
</evidence>